<dbReference type="Proteomes" id="UP000050940">
    <property type="component" value="Unassembled WGS sequence"/>
</dbReference>
<dbReference type="Pfam" id="PF00903">
    <property type="entry name" value="Glyoxalase"/>
    <property type="match status" value="1"/>
</dbReference>
<keyword evidence="2" id="KW-0808">Transferase</keyword>
<evidence type="ECO:0000259" key="1">
    <source>
        <dbReference type="Pfam" id="PF00903"/>
    </source>
</evidence>
<dbReference type="InterPro" id="IPR004360">
    <property type="entry name" value="Glyas_Fos-R_dOase_dom"/>
</dbReference>
<dbReference type="STRING" id="659018.ABB34_14415"/>
<dbReference type="PANTHER" id="PTHR33990:SF1">
    <property type="entry name" value="PROTEIN YJDN"/>
    <property type="match status" value="1"/>
</dbReference>
<dbReference type="EMBL" id="LDJP01000108">
    <property type="protein sequence ID" value="KRG80702.1"/>
    <property type="molecule type" value="Genomic_DNA"/>
</dbReference>
<dbReference type="SUPFAM" id="SSF54593">
    <property type="entry name" value="Glyoxalase/Bleomycin resistance protein/Dihydroxybiphenyl dioxygenase"/>
    <property type="match status" value="1"/>
</dbReference>
<evidence type="ECO:0000313" key="2">
    <source>
        <dbReference type="EMBL" id="KRG80702.1"/>
    </source>
</evidence>
<dbReference type="InterPro" id="IPR028973">
    <property type="entry name" value="PhnB-like"/>
</dbReference>
<dbReference type="PATRIC" id="fig|659018.3.peg.235"/>
<dbReference type="OrthoDB" id="9795306at2"/>
<accession>A0A0R0DS03</accession>
<gene>
    <name evidence="2" type="ORF">ABB34_14415</name>
</gene>
<dbReference type="CDD" id="cd06588">
    <property type="entry name" value="PhnB_like"/>
    <property type="match status" value="1"/>
</dbReference>
<keyword evidence="3" id="KW-1185">Reference proteome</keyword>
<name>A0A0R0DS03_9GAMM</name>
<reference evidence="2 3" key="1">
    <citation type="submission" date="2015-05" db="EMBL/GenBank/DDBJ databases">
        <title>Genome sequencing and analysis of members of genus Stenotrophomonas.</title>
        <authorList>
            <person name="Patil P.P."/>
            <person name="Midha S."/>
            <person name="Patil P.B."/>
        </authorList>
    </citation>
    <scope>NUCLEOTIDE SEQUENCE [LARGE SCALE GENOMIC DNA]</scope>
    <source>
        <strain evidence="2 3">JCM 16244</strain>
    </source>
</reference>
<dbReference type="GO" id="GO:0008168">
    <property type="term" value="F:methyltransferase activity"/>
    <property type="evidence" value="ECO:0007669"/>
    <property type="project" value="UniProtKB-KW"/>
</dbReference>
<proteinExistence type="predicted"/>
<dbReference type="GO" id="GO:0032259">
    <property type="term" value="P:methylation"/>
    <property type="evidence" value="ECO:0007669"/>
    <property type="project" value="UniProtKB-KW"/>
</dbReference>
<keyword evidence="2" id="KW-0830">Ubiquinone</keyword>
<dbReference type="Gene3D" id="3.10.180.10">
    <property type="entry name" value="2,3-Dihydroxybiphenyl 1,2-Dioxygenase, domain 1"/>
    <property type="match status" value="1"/>
</dbReference>
<comment type="caution">
    <text evidence="2">The sequence shown here is derived from an EMBL/GenBank/DDBJ whole genome shotgun (WGS) entry which is preliminary data.</text>
</comment>
<keyword evidence="2" id="KW-0489">Methyltransferase</keyword>
<sequence>MKLIPFLGFDGNTHEAMAFYAKALGGKVVSEMKYGDMPPSPDMDAEGCGGFMPRPEQVAHCQVEAGGAVLMAADGPQRDGQGGTTINIEVDGIEEAERVFAALAAGGQVQMPLAETFWARRWGMLVDRYGKPWMVNCMKPMGTAEGQP</sequence>
<organism evidence="2 3">
    <name type="scientific">Stenotrophomonas daejeonensis</name>
    <dbReference type="NCBI Taxonomy" id="659018"/>
    <lineage>
        <taxon>Bacteria</taxon>
        <taxon>Pseudomonadati</taxon>
        <taxon>Pseudomonadota</taxon>
        <taxon>Gammaproteobacteria</taxon>
        <taxon>Lysobacterales</taxon>
        <taxon>Lysobacteraceae</taxon>
        <taxon>Stenotrophomonas</taxon>
    </lineage>
</organism>
<evidence type="ECO:0000313" key="3">
    <source>
        <dbReference type="Proteomes" id="UP000050940"/>
    </source>
</evidence>
<dbReference type="RefSeq" id="WP_057642072.1">
    <property type="nucleotide sequence ID" value="NZ_LDJP01000108.1"/>
</dbReference>
<feature type="domain" description="Glyoxalase/fosfomycin resistance/dioxygenase" evidence="1">
    <location>
        <begin position="9"/>
        <end position="133"/>
    </location>
</feature>
<dbReference type="AlphaFoldDB" id="A0A0R0DS03"/>
<dbReference type="InterPro" id="IPR029068">
    <property type="entry name" value="Glyas_Bleomycin-R_OHBP_Dase"/>
</dbReference>
<protein>
    <submittedName>
        <fullName evidence="2">3-demethylubiquinone-9 3-methyltransferase</fullName>
    </submittedName>
</protein>
<dbReference type="PANTHER" id="PTHR33990">
    <property type="entry name" value="PROTEIN YJDN-RELATED"/>
    <property type="match status" value="1"/>
</dbReference>